<protein>
    <submittedName>
        <fullName evidence="2">Uncharacterized protein</fullName>
    </submittedName>
</protein>
<organism evidence="2 3">
    <name type="scientific">Adineta ricciae</name>
    <name type="common">Rotifer</name>
    <dbReference type="NCBI Taxonomy" id="249248"/>
    <lineage>
        <taxon>Eukaryota</taxon>
        <taxon>Metazoa</taxon>
        <taxon>Spiralia</taxon>
        <taxon>Gnathifera</taxon>
        <taxon>Rotifera</taxon>
        <taxon>Eurotatoria</taxon>
        <taxon>Bdelloidea</taxon>
        <taxon>Adinetida</taxon>
        <taxon>Adinetidae</taxon>
        <taxon>Adineta</taxon>
    </lineage>
</organism>
<dbReference type="EMBL" id="CAJNOR010002993">
    <property type="protein sequence ID" value="CAF1365414.1"/>
    <property type="molecule type" value="Genomic_DNA"/>
</dbReference>
<evidence type="ECO:0000313" key="2">
    <source>
        <dbReference type="EMBL" id="CAF1365414.1"/>
    </source>
</evidence>
<dbReference type="PANTHER" id="PTHR35895:SF1">
    <property type="entry name" value="LIPID-BINDING SERUM GLYCOPROTEIN C-TERMINAL DOMAIN-CONTAINING PROTEIN"/>
    <property type="match status" value="1"/>
</dbReference>
<dbReference type="Pfam" id="PF12505">
    <property type="entry name" value="DUF3712"/>
    <property type="match status" value="3"/>
</dbReference>
<proteinExistence type="predicted"/>
<name>A0A815IHC7_ADIRI</name>
<accession>A0A815IHC7</accession>
<keyword evidence="3" id="KW-1185">Reference proteome</keyword>
<reference evidence="2" key="1">
    <citation type="submission" date="2021-02" db="EMBL/GenBank/DDBJ databases">
        <authorList>
            <person name="Nowell W R."/>
        </authorList>
    </citation>
    <scope>NUCLEOTIDE SEQUENCE</scope>
</reference>
<dbReference type="Proteomes" id="UP000663828">
    <property type="component" value="Unassembled WGS sequence"/>
</dbReference>
<sequence length="1074" mass="117247">MNKINSGRRSSTSSEGSTDELYDRYLIPTAAKSTKQITVCTLCGRYKGFRMSCYLFISLCVLLVLLLLLFAVLLTLYVIIPIIVRATIDKAQVGFHSVNIEQVEKDRFRLRAQLELSRTGSIPATIIGPLIINVDNVGIVTVNESISIKGGSSGTTVVPIDSPFVVTNITAFHNFTRSLVFDSRVVWHLKAEATIQPLTRHMLSYSNIPFNKDVTLDALNGLPNVTINSINLNRSTEHHVFADINIQIVNPSLFSIDVGRLYFSLQYKNWTIGYVESSSQNLTIHAGKNSIQCLGELQSTSTESYQALLTIIQNYLTGQATQLEALAGPNVTSYPLLSIGMMGLSLNVPMPPFSEQLIVSLKFNSMSLTPSTIEKQAKLSASINIGINSPLGVNSPLNIQTMDMSVFLLYENKSVGMLNVTKVPVKQLSSETFITKFDDEYLILTDAGLTYERFTQQFIQANQKAPISIRLVGVASIVGSFALGPLSVEGILVENDATLVGLDGFNNVQVDGIAVNGEEGDALRIGINATIGNPGVTSVQLQNFTLQMADGINGTILGHVPIDVLAVQPGSNKIALDGFLAPTNKSDLPVVGQFFSAYLNGQTQSVRLFHGPSTDQNASALELTISNLSMKADLQGIRTKLIRQVNVLNFGIEFDAKNVNRIYITGELSVLFELPSNIHMTFKILTTSINFTMRFKDGPRLGRMSLYDLPVVHNQTTNEILANFTRQELVVLDKDSFEEFAANLVLTNQVVVTIEGLTAALTSVQIGNLTLVDIPINDTLSLVGYNQFDNGRLIVDSIDITGSISSQALALRIKTQILNPSVVNIINGGRLTLDLCDIMNCTSFGTVNIEHFFLQPQEKATFLDAEGIFLMTEHNELVAREFISNMVSGIDSQVELRGTLPDNTTGTSIPLLSLAIAGLRIHSRVPGLSGNRTIIREILVKKLTAEQIIGIPLGLVKFLNIRVRLMNPFSTTITMQGMHIRADFGAIIDKDHQVGRVEDNNPIIINPHQELVTDYINVTLSAKLSTMIALLGPLLAGNARLSLSGMIDVLIGENFNLAQLPLTVLNVQTDQEHA</sequence>
<dbReference type="PANTHER" id="PTHR35895">
    <property type="entry name" value="CHROMOSOME 16, WHOLE GENOME SHOTGUN SEQUENCE"/>
    <property type="match status" value="1"/>
</dbReference>
<feature type="transmembrane region" description="Helical" evidence="1">
    <location>
        <begin position="54"/>
        <end position="80"/>
    </location>
</feature>
<keyword evidence="1" id="KW-0472">Membrane</keyword>
<dbReference type="AlphaFoldDB" id="A0A815IHC7"/>
<dbReference type="InterPro" id="IPR046368">
    <property type="entry name" value="Tag1"/>
</dbReference>
<dbReference type="InterPro" id="IPR022185">
    <property type="entry name" value="DUF3712"/>
</dbReference>
<dbReference type="GO" id="GO:0016020">
    <property type="term" value="C:membrane"/>
    <property type="evidence" value="ECO:0007669"/>
    <property type="project" value="TreeGrafter"/>
</dbReference>
<keyword evidence="1" id="KW-1133">Transmembrane helix</keyword>
<gene>
    <name evidence="2" type="ORF">XAT740_LOCUS32246</name>
</gene>
<evidence type="ECO:0000256" key="1">
    <source>
        <dbReference type="SAM" id="Phobius"/>
    </source>
</evidence>
<keyword evidence="1" id="KW-0812">Transmembrane</keyword>
<evidence type="ECO:0000313" key="3">
    <source>
        <dbReference type="Proteomes" id="UP000663828"/>
    </source>
</evidence>
<comment type="caution">
    <text evidence="2">The sequence shown here is derived from an EMBL/GenBank/DDBJ whole genome shotgun (WGS) entry which is preliminary data.</text>
</comment>